<evidence type="ECO:0000256" key="10">
    <source>
        <dbReference type="HAMAP-Rule" id="MF_02019"/>
    </source>
</evidence>
<feature type="domain" description="Mur ligase C-terminal" evidence="12">
    <location>
        <begin position="322"/>
        <end position="445"/>
    </location>
</feature>
<evidence type="ECO:0000256" key="2">
    <source>
        <dbReference type="ARBA" id="ARBA00022598"/>
    </source>
</evidence>
<comment type="caution">
    <text evidence="14">The sequence shown here is derived from an EMBL/GenBank/DDBJ whole genome shotgun (WGS) entry which is preliminary data.</text>
</comment>
<evidence type="ECO:0000259" key="13">
    <source>
        <dbReference type="Pfam" id="PF08245"/>
    </source>
</evidence>
<evidence type="ECO:0000313" key="15">
    <source>
        <dbReference type="Proteomes" id="UP000268094"/>
    </source>
</evidence>
<dbReference type="Gene3D" id="3.40.1190.10">
    <property type="entry name" value="Mur-like, catalytic domain"/>
    <property type="match status" value="1"/>
</dbReference>
<dbReference type="Proteomes" id="UP000268094">
    <property type="component" value="Unassembled WGS sequence"/>
</dbReference>
<dbReference type="SUPFAM" id="SSF53623">
    <property type="entry name" value="MurD-like peptide ligases, catalytic domain"/>
    <property type="match status" value="1"/>
</dbReference>
<dbReference type="InterPro" id="IPR051046">
    <property type="entry name" value="MurCDEF_CellWall_CoF430Synth"/>
</dbReference>
<dbReference type="PANTHER" id="PTHR43024">
    <property type="entry name" value="UDP-N-ACETYLMURAMOYL-TRIPEPTIDE--D-ALANYL-D-ALANINE LIGASE"/>
    <property type="match status" value="1"/>
</dbReference>
<evidence type="ECO:0000256" key="8">
    <source>
        <dbReference type="ARBA" id="ARBA00023306"/>
    </source>
</evidence>
<dbReference type="InterPro" id="IPR036565">
    <property type="entry name" value="Mur-like_cat_sf"/>
</dbReference>
<keyword evidence="15" id="KW-1185">Reference proteome</keyword>
<feature type="domain" description="Mur ligase central" evidence="13">
    <location>
        <begin position="113"/>
        <end position="300"/>
    </location>
</feature>
<dbReference type="InterPro" id="IPR004101">
    <property type="entry name" value="Mur_ligase_C"/>
</dbReference>
<evidence type="ECO:0000256" key="5">
    <source>
        <dbReference type="ARBA" id="ARBA00022840"/>
    </source>
</evidence>
<proteinExistence type="inferred from homology"/>
<accession>A0A3A8JCL0</accession>
<dbReference type="GO" id="GO:0005737">
    <property type="term" value="C:cytoplasm"/>
    <property type="evidence" value="ECO:0007669"/>
    <property type="project" value="UniProtKB-SubCell"/>
</dbReference>
<dbReference type="Pfam" id="PF08245">
    <property type="entry name" value="Mur_ligase_M"/>
    <property type="match status" value="1"/>
</dbReference>
<keyword evidence="3 10" id="KW-0132">Cell division</keyword>
<evidence type="ECO:0000256" key="1">
    <source>
        <dbReference type="ARBA" id="ARBA00022490"/>
    </source>
</evidence>
<keyword evidence="6 10" id="KW-0133">Cell shape</keyword>
<comment type="pathway">
    <text evidence="10 11">Cell wall biogenesis; peptidoglycan biosynthesis.</text>
</comment>
<dbReference type="Gene3D" id="3.90.190.20">
    <property type="entry name" value="Mur ligase, C-terminal domain"/>
    <property type="match status" value="1"/>
</dbReference>
<keyword evidence="7 10" id="KW-0573">Peptidoglycan synthesis</keyword>
<name>A0A3A8JCL0_9BACT</name>
<keyword evidence="1 10" id="KW-0963">Cytoplasm</keyword>
<gene>
    <name evidence="10" type="primary">murF</name>
    <name evidence="14" type="ORF">D7V88_02515</name>
</gene>
<dbReference type="OrthoDB" id="9801978at2"/>
<comment type="function">
    <text evidence="10 11">Involved in cell wall formation. Catalyzes the final step in the synthesis of UDP-N-acetylmuramoyl-pentapeptide, the precursor of murein.</text>
</comment>
<evidence type="ECO:0000256" key="11">
    <source>
        <dbReference type="RuleBase" id="RU004136"/>
    </source>
</evidence>
<evidence type="ECO:0000256" key="7">
    <source>
        <dbReference type="ARBA" id="ARBA00022984"/>
    </source>
</evidence>
<dbReference type="GO" id="GO:0051301">
    <property type="term" value="P:cell division"/>
    <property type="evidence" value="ECO:0007669"/>
    <property type="project" value="UniProtKB-KW"/>
</dbReference>
<evidence type="ECO:0000256" key="9">
    <source>
        <dbReference type="ARBA" id="ARBA00023316"/>
    </source>
</evidence>
<sequence>MAARFSDDEVVQATGATRRGDAVPAGFPDVCTDTRSLTPGCLFVALQGERFDAHDFVDGAMRAGAAGAVVKKGRALPALPAHFTLYEVEDTLAALGGLGALHRRRFRIPVAAVGGSNGKTTTKEMVGAILATRGPALKTEGNFNNEIGVPLTLFRLEPSHVAAVIEVGMNQPGEIERLTRRVQPDAGVITVVQPEHLEGLGSLQGVAEAEGELFRELLPQATAVVNLDDEHIVHQAARSGAKHLTFGRAEAADVRLTGIQTLGRDGMVATVRYAQKDWPVRLHFVGPHNAQNATAAFATALALGYSPEECVRGLESARPYARRLNIVDGQHGVTVVDDCYNANPASMEAALVTLGTLVPQGGRAVAVLGDMLELGAGEAEEHAKLGTLVAKHASLVAFFGPRSEGGLQNAKLGESAAHFTDVEPLVAWLTPRLNTGDVVLVKASRGMRLERVVAALTGTAAPKGSH</sequence>
<dbReference type="AlphaFoldDB" id="A0A3A8JCL0"/>
<dbReference type="InterPro" id="IPR005863">
    <property type="entry name" value="UDP-N-AcMur_synth"/>
</dbReference>
<evidence type="ECO:0000256" key="6">
    <source>
        <dbReference type="ARBA" id="ARBA00022960"/>
    </source>
</evidence>
<dbReference type="RefSeq" id="WP_120538975.1">
    <property type="nucleotide sequence ID" value="NZ_RAVZ01000008.1"/>
</dbReference>
<dbReference type="SUPFAM" id="SSF63418">
    <property type="entry name" value="MurE/MurF N-terminal domain"/>
    <property type="match status" value="1"/>
</dbReference>
<dbReference type="SUPFAM" id="SSF53244">
    <property type="entry name" value="MurD-like peptide ligases, peptide-binding domain"/>
    <property type="match status" value="1"/>
</dbReference>
<protein>
    <recommendedName>
        <fullName evidence="10 11">UDP-N-acetylmuramoyl-tripeptide--D-alanyl-D-alanine ligase</fullName>
        <ecNumber evidence="10 11">6.3.2.10</ecNumber>
    </recommendedName>
    <alternativeName>
        <fullName evidence="10">D-alanyl-D-alanine-adding enzyme</fullName>
    </alternativeName>
</protein>
<keyword evidence="5 10" id="KW-0067">ATP-binding</keyword>
<keyword evidence="8 10" id="KW-0131">Cell cycle</keyword>
<dbReference type="GO" id="GO:0005524">
    <property type="term" value="F:ATP binding"/>
    <property type="evidence" value="ECO:0007669"/>
    <property type="project" value="UniProtKB-UniRule"/>
</dbReference>
<dbReference type="GO" id="GO:0009252">
    <property type="term" value="P:peptidoglycan biosynthetic process"/>
    <property type="evidence" value="ECO:0007669"/>
    <property type="project" value="UniProtKB-UniRule"/>
</dbReference>
<reference evidence="15" key="1">
    <citation type="submission" date="2018-09" db="EMBL/GenBank/DDBJ databases">
        <authorList>
            <person name="Livingstone P.G."/>
            <person name="Whitworth D.E."/>
        </authorList>
    </citation>
    <scope>NUCLEOTIDE SEQUENCE [LARGE SCALE GENOMIC DNA]</scope>
    <source>
        <strain evidence="15">CA054A</strain>
    </source>
</reference>
<feature type="binding site" evidence="10">
    <location>
        <begin position="115"/>
        <end position="121"/>
    </location>
    <ligand>
        <name>ATP</name>
        <dbReference type="ChEBI" id="CHEBI:30616"/>
    </ligand>
</feature>
<dbReference type="InterPro" id="IPR013221">
    <property type="entry name" value="Mur_ligase_cen"/>
</dbReference>
<dbReference type="GO" id="GO:0008766">
    <property type="term" value="F:UDP-N-acetylmuramoylalanyl-D-glutamyl-2,6-diaminopimelate-D-alanyl-D-alanine ligase activity"/>
    <property type="evidence" value="ECO:0007669"/>
    <property type="project" value="RHEA"/>
</dbReference>
<keyword evidence="4 10" id="KW-0547">Nucleotide-binding</keyword>
<evidence type="ECO:0000256" key="4">
    <source>
        <dbReference type="ARBA" id="ARBA00022741"/>
    </source>
</evidence>
<organism evidence="14 15">
    <name type="scientific">Corallococcus terminator</name>
    <dbReference type="NCBI Taxonomy" id="2316733"/>
    <lineage>
        <taxon>Bacteria</taxon>
        <taxon>Pseudomonadati</taxon>
        <taxon>Myxococcota</taxon>
        <taxon>Myxococcia</taxon>
        <taxon>Myxococcales</taxon>
        <taxon>Cystobacterineae</taxon>
        <taxon>Myxococcaceae</taxon>
        <taxon>Corallococcus</taxon>
    </lineage>
</organism>
<keyword evidence="9 10" id="KW-0961">Cell wall biogenesis/degradation</keyword>
<dbReference type="GO" id="GO:0047480">
    <property type="term" value="F:UDP-N-acetylmuramoyl-tripeptide-D-alanyl-D-alanine ligase activity"/>
    <property type="evidence" value="ECO:0007669"/>
    <property type="project" value="UniProtKB-UniRule"/>
</dbReference>
<comment type="similarity">
    <text evidence="10">Belongs to the MurCDEF family. MurF subfamily.</text>
</comment>
<dbReference type="PANTHER" id="PTHR43024:SF1">
    <property type="entry name" value="UDP-N-ACETYLMURAMOYL-TRIPEPTIDE--D-ALANYL-D-ALANINE LIGASE"/>
    <property type="match status" value="1"/>
</dbReference>
<comment type="catalytic activity">
    <reaction evidence="10 11">
        <text>D-alanyl-D-alanine + UDP-N-acetyl-alpha-D-muramoyl-L-alanyl-gamma-D-glutamyl-meso-2,6-diaminopimelate + ATP = UDP-N-acetyl-alpha-D-muramoyl-L-alanyl-gamma-D-glutamyl-meso-2,6-diaminopimeloyl-D-alanyl-D-alanine + ADP + phosphate + H(+)</text>
        <dbReference type="Rhea" id="RHEA:28374"/>
        <dbReference type="ChEBI" id="CHEBI:15378"/>
        <dbReference type="ChEBI" id="CHEBI:30616"/>
        <dbReference type="ChEBI" id="CHEBI:43474"/>
        <dbReference type="ChEBI" id="CHEBI:57822"/>
        <dbReference type="ChEBI" id="CHEBI:61386"/>
        <dbReference type="ChEBI" id="CHEBI:83905"/>
        <dbReference type="ChEBI" id="CHEBI:456216"/>
        <dbReference type="EC" id="6.3.2.10"/>
    </reaction>
</comment>
<evidence type="ECO:0000259" key="12">
    <source>
        <dbReference type="Pfam" id="PF02875"/>
    </source>
</evidence>
<dbReference type="GO" id="GO:0008360">
    <property type="term" value="P:regulation of cell shape"/>
    <property type="evidence" value="ECO:0007669"/>
    <property type="project" value="UniProtKB-KW"/>
</dbReference>
<dbReference type="EMBL" id="RAVZ01000008">
    <property type="protein sequence ID" value="RKG93462.1"/>
    <property type="molecule type" value="Genomic_DNA"/>
</dbReference>
<evidence type="ECO:0000256" key="3">
    <source>
        <dbReference type="ARBA" id="ARBA00022618"/>
    </source>
</evidence>
<dbReference type="NCBIfam" id="TIGR01143">
    <property type="entry name" value="murF"/>
    <property type="match status" value="1"/>
</dbReference>
<dbReference type="GO" id="GO:0071555">
    <property type="term" value="P:cell wall organization"/>
    <property type="evidence" value="ECO:0007669"/>
    <property type="project" value="UniProtKB-KW"/>
</dbReference>
<dbReference type="UniPathway" id="UPA00219"/>
<dbReference type="Pfam" id="PF02875">
    <property type="entry name" value="Mur_ligase_C"/>
    <property type="match status" value="1"/>
</dbReference>
<keyword evidence="2 10" id="KW-0436">Ligase</keyword>
<dbReference type="InterPro" id="IPR035911">
    <property type="entry name" value="MurE/MurF_N"/>
</dbReference>
<dbReference type="InterPro" id="IPR036615">
    <property type="entry name" value="Mur_ligase_C_dom_sf"/>
</dbReference>
<dbReference type="Gene3D" id="3.40.1390.10">
    <property type="entry name" value="MurE/MurF, N-terminal domain"/>
    <property type="match status" value="1"/>
</dbReference>
<evidence type="ECO:0000313" key="14">
    <source>
        <dbReference type="EMBL" id="RKG93462.1"/>
    </source>
</evidence>
<dbReference type="HAMAP" id="MF_02019">
    <property type="entry name" value="MurF"/>
    <property type="match status" value="1"/>
</dbReference>
<dbReference type="EC" id="6.3.2.10" evidence="10 11"/>
<comment type="subcellular location">
    <subcellularLocation>
        <location evidence="10 11">Cytoplasm</location>
    </subcellularLocation>
</comment>